<evidence type="ECO:0000313" key="2">
    <source>
        <dbReference type="EMBL" id="KAL0904146.1"/>
    </source>
</evidence>
<protein>
    <submittedName>
        <fullName evidence="2">Uncharacterized protein</fullName>
    </submittedName>
</protein>
<reference evidence="2 3" key="1">
    <citation type="journal article" date="2024" name="Plant Biotechnol. J.">
        <title>Dendrobium thyrsiflorum genome and its molecular insights into genes involved in important horticultural traits.</title>
        <authorList>
            <person name="Chen B."/>
            <person name="Wang J.Y."/>
            <person name="Zheng P.J."/>
            <person name="Li K.L."/>
            <person name="Liang Y.M."/>
            <person name="Chen X.F."/>
            <person name="Zhang C."/>
            <person name="Zhao X."/>
            <person name="He X."/>
            <person name="Zhang G.Q."/>
            <person name="Liu Z.J."/>
            <person name="Xu Q."/>
        </authorList>
    </citation>
    <scope>NUCLEOTIDE SEQUENCE [LARGE SCALE GENOMIC DNA]</scope>
    <source>
        <strain evidence="2">GZMU011</strain>
    </source>
</reference>
<dbReference type="EMBL" id="JANQDX010000019">
    <property type="protein sequence ID" value="KAL0904146.1"/>
    <property type="molecule type" value="Genomic_DNA"/>
</dbReference>
<sequence>MDYVNIFRNLRGSDEGKISPLFWLGGDLPLNVANLFFDGTGEGEDDALHIFLDGVVYFQIDVEERKNLRGSGEGKSSPLFWLGCDMPLNVANLFFDGTREGEDDALHVFFDGVVYFQIDVEERLKLHITTPSNSETAVSTSSFVSKETNPYPADLPDGLSKTTLAETGLNLAEKNSLRLPALAFQ</sequence>
<evidence type="ECO:0000313" key="3">
    <source>
        <dbReference type="Proteomes" id="UP001552299"/>
    </source>
</evidence>
<proteinExistence type="predicted"/>
<evidence type="ECO:0000256" key="1">
    <source>
        <dbReference type="SAM" id="MobiDB-lite"/>
    </source>
</evidence>
<comment type="caution">
    <text evidence="2">The sequence shown here is derived from an EMBL/GenBank/DDBJ whole genome shotgun (WGS) entry which is preliminary data.</text>
</comment>
<gene>
    <name evidence="2" type="ORF">M5K25_026220</name>
</gene>
<feature type="compositionally biased region" description="Polar residues" evidence="1">
    <location>
        <begin position="137"/>
        <end position="148"/>
    </location>
</feature>
<accession>A0ABD0TWR7</accession>
<keyword evidence="3" id="KW-1185">Reference proteome</keyword>
<dbReference type="Proteomes" id="UP001552299">
    <property type="component" value="Unassembled WGS sequence"/>
</dbReference>
<dbReference type="AlphaFoldDB" id="A0ABD0TWR7"/>
<feature type="region of interest" description="Disordered" evidence="1">
    <location>
        <begin position="137"/>
        <end position="159"/>
    </location>
</feature>
<organism evidence="2 3">
    <name type="scientific">Dendrobium thyrsiflorum</name>
    <name type="common">Pinecone-like raceme dendrobium</name>
    <name type="synonym">Orchid</name>
    <dbReference type="NCBI Taxonomy" id="117978"/>
    <lineage>
        <taxon>Eukaryota</taxon>
        <taxon>Viridiplantae</taxon>
        <taxon>Streptophyta</taxon>
        <taxon>Embryophyta</taxon>
        <taxon>Tracheophyta</taxon>
        <taxon>Spermatophyta</taxon>
        <taxon>Magnoliopsida</taxon>
        <taxon>Liliopsida</taxon>
        <taxon>Asparagales</taxon>
        <taxon>Orchidaceae</taxon>
        <taxon>Epidendroideae</taxon>
        <taxon>Malaxideae</taxon>
        <taxon>Dendrobiinae</taxon>
        <taxon>Dendrobium</taxon>
    </lineage>
</organism>
<name>A0ABD0TWR7_DENTH</name>